<reference evidence="4 5" key="1">
    <citation type="submission" date="2016-09" db="EMBL/GenBank/DDBJ databases">
        <title>Extensive genetic diversity and differential bi-allelic expression allows diatom success in the polar Southern Ocean.</title>
        <authorList>
            <consortium name="DOE Joint Genome Institute"/>
            <person name="Mock T."/>
            <person name="Otillar R.P."/>
            <person name="Strauss J."/>
            <person name="Dupont C."/>
            <person name="Frickenhaus S."/>
            <person name="Maumus F."/>
            <person name="Mcmullan M."/>
            <person name="Sanges R."/>
            <person name="Schmutz J."/>
            <person name="Toseland A."/>
            <person name="Valas R."/>
            <person name="Veluchamy A."/>
            <person name="Ward B.J."/>
            <person name="Allen A."/>
            <person name="Barry K."/>
            <person name="Falciatore A."/>
            <person name="Ferrante M."/>
            <person name="Fortunato A.E."/>
            <person name="Gloeckner G."/>
            <person name="Gruber A."/>
            <person name="Hipkin R."/>
            <person name="Janech M."/>
            <person name="Kroth P."/>
            <person name="Leese F."/>
            <person name="Lindquist E."/>
            <person name="Lyon B.R."/>
            <person name="Martin J."/>
            <person name="Mayer C."/>
            <person name="Parker M."/>
            <person name="Quesneville H."/>
            <person name="Raymond J."/>
            <person name="Uhlig C."/>
            <person name="Valentin K.U."/>
            <person name="Worden A.Z."/>
            <person name="Armbrust E.V."/>
            <person name="Bowler C."/>
            <person name="Green B."/>
            <person name="Moulton V."/>
            <person name="Van Oosterhout C."/>
            <person name="Grigoriev I."/>
        </authorList>
    </citation>
    <scope>NUCLEOTIDE SEQUENCE [LARGE SCALE GENOMIC DNA]</scope>
    <source>
        <strain evidence="4 5">CCMP1102</strain>
    </source>
</reference>
<evidence type="ECO:0000313" key="5">
    <source>
        <dbReference type="Proteomes" id="UP000095751"/>
    </source>
</evidence>
<feature type="non-terminal residue" evidence="4">
    <location>
        <position position="229"/>
    </location>
</feature>
<dbReference type="InterPro" id="IPR054549">
    <property type="entry name" value="UVB_sens_RUS_dom"/>
</dbReference>
<dbReference type="Pfam" id="PF04884">
    <property type="entry name" value="UVB_sens_prot"/>
    <property type="match status" value="1"/>
</dbReference>
<organism evidence="4 5">
    <name type="scientific">Fragilariopsis cylindrus CCMP1102</name>
    <dbReference type="NCBI Taxonomy" id="635003"/>
    <lineage>
        <taxon>Eukaryota</taxon>
        <taxon>Sar</taxon>
        <taxon>Stramenopiles</taxon>
        <taxon>Ochrophyta</taxon>
        <taxon>Bacillariophyta</taxon>
        <taxon>Bacillariophyceae</taxon>
        <taxon>Bacillariophycidae</taxon>
        <taxon>Bacillariales</taxon>
        <taxon>Bacillariaceae</taxon>
        <taxon>Fragilariopsis</taxon>
    </lineage>
</organism>
<dbReference type="InParanoid" id="A0A1E7FF48"/>
<keyword evidence="2" id="KW-0812">Transmembrane</keyword>
<dbReference type="EMBL" id="KV784358">
    <property type="protein sequence ID" value="OEU16798.1"/>
    <property type="molecule type" value="Genomic_DNA"/>
</dbReference>
<accession>A0A1E7FF48</accession>
<gene>
    <name evidence="4" type="ORF">FRACYDRAFT_160926</name>
</gene>
<keyword evidence="2" id="KW-1133">Transmembrane helix</keyword>
<evidence type="ECO:0000313" key="4">
    <source>
        <dbReference type="EMBL" id="OEU16798.1"/>
    </source>
</evidence>
<proteinExistence type="inferred from homology"/>
<name>A0A1E7FF48_9STRA</name>
<evidence type="ECO:0000256" key="2">
    <source>
        <dbReference type="SAM" id="Phobius"/>
    </source>
</evidence>
<keyword evidence="5" id="KW-1185">Reference proteome</keyword>
<comment type="similarity">
    <text evidence="1">Belongs to the RUS1 family.</text>
</comment>
<feature type="domain" description="Protein root UVB sensitive/RUS" evidence="3">
    <location>
        <begin position="4"/>
        <end position="228"/>
    </location>
</feature>
<evidence type="ECO:0000259" key="3">
    <source>
        <dbReference type="Pfam" id="PF04884"/>
    </source>
</evidence>
<dbReference type="InterPro" id="IPR006968">
    <property type="entry name" value="RUS_fam"/>
</dbReference>
<protein>
    <submittedName>
        <fullName evidence="4">DUF647-domain-containing protein</fullName>
    </submittedName>
</protein>
<keyword evidence="2" id="KW-0472">Membrane</keyword>
<dbReference type="AlphaFoldDB" id="A0A1E7FF48"/>
<feature type="transmembrane region" description="Helical" evidence="2">
    <location>
        <begin position="98"/>
        <end position="123"/>
    </location>
</feature>
<evidence type="ECO:0000256" key="1">
    <source>
        <dbReference type="ARBA" id="ARBA00007558"/>
    </source>
</evidence>
<sequence>IKRALRHSFLPQGVNQSYYHFMKWRIFQRFINSNLHVLGTQSLIMGLGIKSAKTLGISAALTWVLKDALGKVTRLVWASKMGRRFDSDSKRWRFRASIVYALGNYLEIVTYINPSLFLLWATLANSCKQVAMLTSSATRTSLYNSFRDGKRENIADITAKGEAQIAIVDLCGIAFGVTLSSLVGTSIKSVMTTYFILQISEIFCLFRQIQGIEFTVMNFERMTKLVDGF</sequence>
<dbReference type="PANTHER" id="PTHR12770:SF20">
    <property type="entry name" value="PROTEIN ROOT UVB SENSITIVE 6"/>
    <property type="match status" value="1"/>
</dbReference>
<dbReference type="KEGG" id="fcy:FRACYDRAFT_160926"/>
<dbReference type="Proteomes" id="UP000095751">
    <property type="component" value="Unassembled WGS sequence"/>
</dbReference>
<dbReference type="PANTHER" id="PTHR12770">
    <property type="entry name" value="RUS1 FAMILY PROTEIN C16ORF58"/>
    <property type="match status" value="1"/>
</dbReference>
<feature type="non-terminal residue" evidence="4">
    <location>
        <position position="1"/>
    </location>
</feature>
<dbReference type="OrthoDB" id="364779at2759"/>